<reference evidence="9" key="1">
    <citation type="submission" date="2017-02" db="UniProtKB">
        <authorList>
            <consortium name="WormBaseParasite"/>
        </authorList>
    </citation>
    <scope>IDENTIFICATION</scope>
</reference>
<dbReference type="GO" id="GO:0015031">
    <property type="term" value="P:protein transport"/>
    <property type="evidence" value="ECO:0007669"/>
    <property type="project" value="UniProtKB-KW"/>
</dbReference>
<dbReference type="PANTHER" id="PTHR21311:SF0">
    <property type="entry name" value="CONSERVED OLIGOMERIC GOLGI COMPLEX SUBUNIT 8"/>
    <property type="match status" value="1"/>
</dbReference>
<evidence type="ECO:0000313" key="9">
    <source>
        <dbReference type="WBParaSite" id="EVEC_0000479301-mRNA-1"/>
    </source>
</evidence>
<keyword evidence="5" id="KW-0653">Protein transport</keyword>
<dbReference type="AlphaFoldDB" id="A0A0N4V3Y8"/>
<dbReference type="InterPro" id="IPR016159">
    <property type="entry name" value="Cullin_repeat-like_dom_sf"/>
</dbReference>
<accession>A0A0N4V3Y8</accession>
<evidence type="ECO:0000256" key="4">
    <source>
        <dbReference type="ARBA" id="ARBA00022448"/>
    </source>
</evidence>
<dbReference type="Pfam" id="PF04124">
    <property type="entry name" value="Dor1"/>
    <property type="match status" value="1"/>
</dbReference>
<comment type="similarity">
    <text evidence="2">Belongs to the COG8 family.</text>
</comment>
<dbReference type="WBParaSite" id="EVEC_0000479301-mRNA-1">
    <property type="protein sequence ID" value="EVEC_0000479301-mRNA-1"/>
    <property type="gene ID" value="EVEC_0000479301"/>
</dbReference>
<dbReference type="GO" id="GO:0017119">
    <property type="term" value="C:Golgi transport complex"/>
    <property type="evidence" value="ECO:0007669"/>
    <property type="project" value="InterPro"/>
</dbReference>
<evidence type="ECO:0000256" key="2">
    <source>
        <dbReference type="ARBA" id="ARBA00006419"/>
    </source>
</evidence>
<keyword evidence="4" id="KW-0813">Transport</keyword>
<dbReference type="PANTHER" id="PTHR21311">
    <property type="entry name" value="CONSERVED OLIGOMERIC GOLGI COMPLEX COMPONENT 8"/>
    <property type="match status" value="1"/>
</dbReference>
<name>A0A0N4V3Y8_ENTVE</name>
<evidence type="ECO:0000256" key="1">
    <source>
        <dbReference type="ARBA" id="ARBA00004395"/>
    </source>
</evidence>
<evidence type="ECO:0000256" key="3">
    <source>
        <dbReference type="ARBA" id="ARBA00020983"/>
    </source>
</evidence>
<evidence type="ECO:0000256" key="7">
    <source>
        <dbReference type="ARBA" id="ARBA00023136"/>
    </source>
</evidence>
<evidence type="ECO:0000256" key="5">
    <source>
        <dbReference type="ARBA" id="ARBA00022927"/>
    </source>
</evidence>
<keyword evidence="6" id="KW-0333">Golgi apparatus</keyword>
<evidence type="ECO:0000256" key="6">
    <source>
        <dbReference type="ARBA" id="ARBA00023034"/>
    </source>
</evidence>
<keyword evidence="7" id="KW-0472">Membrane</keyword>
<proteinExistence type="inferred from homology"/>
<dbReference type="GO" id="GO:0000139">
    <property type="term" value="C:Golgi membrane"/>
    <property type="evidence" value="ECO:0007669"/>
    <property type="project" value="UniProtKB-SubCell"/>
</dbReference>
<evidence type="ECO:0000256" key="8">
    <source>
        <dbReference type="ARBA" id="ARBA00031347"/>
    </source>
</evidence>
<comment type="subcellular location">
    <subcellularLocation>
        <location evidence="1">Golgi apparatus membrane</location>
        <topology evidence="1">Peripheral membrane protein</topology>
    </subcellularLocation>
</comment>
<dbReference type="GO" id="GO:0006891">
    <property type="term" value="P:intra-Golgi vesicle-mediated transport"/>
    <property type="evidence" value="ECO:0007669"/>
    <property type="project" value="TreeGrafter"/>
</dbReference>
<dbReference type="InterPro" id="IPR007255">
    <property type="entry name" value="COG8"/>
</dbReference>
<sequence length="390" mass="44250">LSEKQSITSQLLHVQQQISDLAFCNYRTYADAGSTTEHCRKKVNFDDELVDSIDSEINGLQECLGSFRGKNAKINQEIAALESAESKESPLWDILSLPSRMDVCIRAGYYEDAYLLTNYGMQLQQHGLTNNPLIKVVSDKLVEARHHLLNELFNRFAGPIDLASSIQVVNNIRKIPCLSPTQLRVSVLHYRDLFLEKQVMNIRSQPDFILRMVEIYRDCMYDTMVMHLAVFPENESLKRDPNVDPRWDVWQPAGPSAVLSEWTLHNLETMFGYIRQSFRNSLSSKLMSFAASFGRMGVDFRPMVANIIREHVSKRFSNTVMALYSRFTECETIAIDGDLPSELTALCPVSKAHPAPPVALTFWDDLCVYGNALIEAMNQLRNGLSPIMVS</sequence>
<dbReference type="SUPFAM" id="SSF74788">
    <property type="entry name" value="Cullin repeat-like"/>
    <property type="match status" value="1"/>
</dbReference>
<protein>
    <recommendedName>
        <fullName evidence="3">Conserved oligomeric Golgi complex subunit 8</fullName>
    </recommendedName>
    <alternativeName>
        <fullName evidence="8">Component of oligomeric Golgi complex 8</fullName>
    </alternativeName>
</protein>
<organism evidence="9">
    <name type="scientific">Enterobius vermicularis</name>
    <name type="common">Human pinworm</name>
    <dbReference type="NCBI Taxonomy" id="51028"/>
    <lineage>
        <taxon>Eukaryota</taxon>
        <taxon>Metazoa</taxon>
        <taxon>Ecdysozoa</taxon>
        <taxon>Nematoda</taxon>
        <taxon>Chromadorea</taxon>
        <taxon>Rhabditida</taxon>
        <taxon>Spirurina</taxon>
        <taxon>Oxyuridomorpha</taxon>
        <taxon>Oxyuroidea</taxon>
        <taxon>Oxyuridae</taxon>
        <taxon>Enterobius</taxon>
    </lineage>
</organism>